<evidence type="ECO:0000256" key="4">
    <source>
        <dbReference type="ARBA" id="ARBA00022989"/>
    </source>
</evidence>
<feature type="transmembrane region" description="Helical" evidence="6">
    <location>
        <begin position="300"/>
        <end position="322"/>
    </location>
</feature>
<dbReference type="InterPro" id="IPR011701">
    <property type="entry name" value="MFS"/>
</dbReference>
<dbReference type="OrthoDB" id="5412090at2"/>
<dbReference type="Gene3D" id="1.20.1250.20">
    <property type="entry name" value="MFS general substrate transporter like domains"/>
    <property type="match status" value="1"/>
</dbReference>
<keyword evidence="9" id="KW-1185">Reference proteome</keyword>
<evidence type="ECO:0000313" key="8">
    <source>
        <dbReference type="EMBL" id="GBC63663.1"/>
    </source>
</evidence>
<dbReference type="InterPro" id="IPR036259">
    <property type="entry name" value="MFS_trans_sf"/>
</dbReference>
<evidence type="ECO:0000256" key="5">
    <source>
        <dbReference type="ARBA" id="ARBA00023136"/>
    </source>
</evidence>
<dbReference type="GO" id="GO:0022857">
    <property type="term" value="F:transmembrane transporter activity"/>
    <property type="evidence" value="ECO:0007669"/>
    <property type="project" value="InterPro"/>
</dbReference>
<dbReference type="Proteomes" id="UP000288096">
    <property type="component" value="Unassembled WGS sequence"/>
</dbReference>
<feature type="transmembrane region" description="Helical" evidence="6">
    <location>
        <begin position="132"/>
        <end position="154"/>
    </location>
</feature>
<dbReference type="InterPro" id="IPR050930">
    <property type="entry name" value="MFS_Vesicular_Transporter"/>
</dbReference>
<evidence type="ECO:0000256" key="1">
    <source>
        <dbReference type="ARBA" id="ARBA00004141"/>
    </source>
</evidence>
<keyword evidence="3 6" id="KW-0812">Transmembrane</keyword>
<feature type="transmembrane region" description="Helical" evidence="6">
    <location>
        <begin position="99"/>
        <end position="120"/>
    </location>
</feature>
<feature type="transmembrane region" description="Helical" evidence="6">
    <location>
        <begin position="334"/>
        <end position="354"/>
    </location>
</feature>
<evidence type="ECO:0000256" key="2">
    <source>
        <dbReference type="ARBA" id="ARBA00022448"/>
    </source>
</evidence>
<proteinExistence type="predicted"/>
<feature type="transmembrane region" description="Helical" evidence="6">
    <location>
        <begin position="366"/>
        <end position="387"/>
    </location>
</feature>
<dbReference type="EMBL" id="BEXT01000001">
    <property type="protein sequence ID" value="GBC63663.1"/>
    <property type="molecule type" value="Genomic_DNA"/>
</dbReference>
<protein>
    <submittedName>
        <fullName evidence="8">MFS transporter</fullName>
    </submittedName>
</protein>
<accession>A0A401G394</accession>
<evidence type="ECO:0000313" key="9">
    <source>
        <dbReference type="Proteomes" id="UP000288096"/>
    </source>
</evidence>
<feature type="transmembrane region" description="Helical" evidence="6">
    <location>
        <begin position="271"/>
        <end position="288"/>
    </location>
</feature>
<dbReference type="PANTHER" id="PTHR23506">
    <property type="entry name" value="GH10249P"/>
    <property type="match status" value="1"/>
</dbReference>
<comment type="subcellular location">
    <subcellularLocation>
        <location evidence="1">Membrane</location>
        <topology evidence="1">Multi-pass membrane protein</topology>
    </subcellularLocation>
</comment>
<feature type="transmembrane region" description="Helical" evidence="6">
    <location>
        <begin position="160"/>
        <end position="182"/>
    </location>
</feature>
<evidence type="ECO:0000256" key="6">
    <source>
        <dbReference type="SAM" id="Phobius"/>
    </source>
</evidence>
<dbReference type="AlphaFoldDB" id="A0A401G394"/>
<evidence type="ECO:0000259" key="7">
    <source>
        <dbReference type="PROSITE" id="PS50850"/>
    </source>
</evidence>
<comment type="caution">
    <text evidence="8">The sequence shown here is derived from an EMBL/GenBank/DDBJ whole genome shotgun (WGS) entry which is preliminary data.</text>
</comment>
<keyword evidence="2" id="KW-0813">Transport</keyword>
<dbReference type="RefSeq" id="WP_124330708.1">
    <property type="nucleotide sequence ID" value="NZ_BEXT01000001.1"/>
</dbReference>
<evidence type="ECO:0000256" key="3">
    <source>
        <dbReference type="ARBA" id="ARBA00022692"/>
    </source>
</evidence>
<organism evidence="8 9">
    <name type="scientific">Desulfonema ishimotonii</name>
    <dbReference type="NCBI Taxonomy" id="45657"/>
    <lineage>
        <taxon>Bacteria</taxon>
        <taxon>Pseudomonadati</taxon>
        <taxon>Thermodesulfobacteriota</taxon>
        <taxon>Desulfobacteria</taxon>
        <taxon>Desulfobacterales</taxon>
        <taxon>Desulfococcaceae</taxon>
        <taxon>Desulfonema</taxon>
    </lineage>
</organism>
<gene>
    <name evidence="8" type="ORF">DENIS_4661</name>
</gene>
<dbReference type="GO" id="GO:0016020">
    <property type="term" value="C:membrane"/>
    <property type="evidence" value="ECO:0007669"/>
    <property type="project" value="UniProtKB-SubCell"/>
</dbReference>
<feature type="transmembrane region" description="Helical" evidence="6">
    <location>
        <begin position="74"/>
        <end position="93"/>
    </location>
</feature>
<dbReference type="SUPFAM" id="SSF103473">
    <property type="entry name" value="MFS general substrate transporter"/>
    <property type="match status" value="1"/>
</dbReference>
<keyword evidence="5 6" id="KW-0472">Membrane</keyword>
<feature type="domain" description="Major facilitator superfamily (MFS) profile" evidence="7">
    <location>
        <begin position="8"/>
        <end position="388"/>
    </location>
</feature>
<dbReference type="Pfam" id="PF07690">
    <property type="entry name" value="MFS_1"/>
    <property type="match status" value="1"/>
</dbReference>
<dbReference type="InterPro" id="IPR020846">
    <property type="entry name" value="MFS_dom"/>
</dbReference>
<dbReference type="InterPro" id="IPR001958">
    <property type="entry name" value="Tet-R_TetA/multi-R_MdtG-like"/>
</dbReference>
<keyword evidence="4 6" id="KW-1133">Transmembrane helix</keyword>
<sequence>MDRADKKIFGTLFFSIFTAVTGVGIVVPLLPVYAHDMGASGMYIGLIFGAFSLSRTFFLPFFGRSSDKIGRKPYIVIGLLCYTLISFAFLAAISVEILIAIRFVQGIASAMIMPVTQAYVGEITPEKREGVTMGIFNMSTFIGLSLGPLIGGVLNDRFDLRIAFISMGILSAVGFFLSLVLLPPTRSERIISRSAVPVTWTHLFRDRIINGLFIFRFVYTACIGIIWGFLPVFADSEFSLSSSAIGVLVMLGVLTSGLLQTPMGYLADRGNKRLMILFGGVIVGYAMFTFERAAGFWDLFAANIFFGIGGSIAMAPLMAIAVRKGAQKGAMGSVMALMTMAHSMGMMIGAFLAGALMDLLELRQTFFFGELVMLAGTGLFFLCMFSAGQTGDEI</sequence>
<feature type="transmembrane region" description="Helical" evidence="6">
    <location>
        <begin position="240"/>
        <end position="259"/>
    </location>
</feature>
<dbReference type="PANTHER" id="PTHR23506:SF23">
    <property type="entry name" value="GH10249P"/>
    <property type="match status" value="1"/>
</dbReference>
<feature type="transmembrane region" description="Helical" evidence="6">
    <location>
        <begin position="40"/>
        <end position="62"/>
    </location>
</feature>
<dbReference type="PRINTS" id="PR01035">
    <property type="entry name" value="TCRTETA"/>
</dbReference>
<feature type="transmembrane region" description="Helical" evidence="6">
    <location>
        <begin position="213"/>
        <end position="234"/>
    </location>
</feature>
<dbReference type="CDD" id="cd17325">
    <property type="entry name" value="MFS_MdtG_SLC18_like"/>
    <property type="match status" value="1"/>
</dbReference>
<feature type="transmembrane region" description="Helical" evidence="6">
    <location>
        <begin position="12"/>
        <end position="34"/>
    </location>
</feature>
<dbReference type="PROSITE" id="PS50850">
    <property type="entry name" value="MFS"/>
    <property type="match status" value="1"/>
</dbReference>
<name>A0A401G394_9BACT</name>
<reference evidence="9" key="1">
    <citation type="submission" date="2017-11" db="EMBL/GenBank/DDBJ databases">
        <authorList>
            <person name="Watanabe M."/>
            <person name="Kojima H."/>
        </authorList>
    </citation>
    <scope>NUCLEOTIDE SEQUENCE [LARGE SCALE GENOMIC DNA]</scope>
    <source>
        <strain evidence="9">Tokyo 01</strain>
    </source>
</reference>
<reference evidence="9" key="2">
    <citation type="submission" date="2019-01" db="EMBL/GenBank/DDBJ databases">
        <title>Genome sequence of Desulfonema ishimotonii strain Tokyo 01.</title>
        <authorList>
            <person name="Fukui M."/>
        </authorList>
    </citation>
    <scope>NUCLEOTIDE SEQUENCE [LARGE SCALE GENOMIC DNA]</scope>
    <source>
        <strain evidence="9">Tokyo 01</strain>
    </source>
</reference>